<accession>A0ABU2LVD0</accession>
<gene>
    <name evidence="2" type="ORF">RNC47_24780</name>
</gene>
<evidence type="ECO:0000259" key="1">
    <source>
        <dbReference type="Pfam" id="PF21806"/>
    </source>
</evidence>
<protein>
    <recommendedName>
        <fullName evidence="1">DUF6879 domain-containing protein</fullName>
    </recommendedName>
</protein>
<keyword evidence="3" id="KW-1185">Reference proteome</keyword>
<organism evidence="2 3">
    <name type="scientific">Streptomyces millisiae</name>
    <dbReference type="NCBI Taxonomy" id="3075542"/>
    <lineage>
        <taxon>Bacteria</taxon>
        <taxon>Bacillati</taxon>
        <taxon>Actinomycetota</taxon>
        <taxon>Actinomycetes</taxon>
        <taxon>Kitasatosporales</taxon>
        <taxon>Streptomycetaceae</taxon>
        <taxon>Streptomyces</taxon>
    </lineage>
</organism>
<dbReference type="RefSeq" id="WP_311601772.1">
    <property type="nucleotide sequence ID" value="NZ_JAVREM010000042.1"/>
</dbReference>
<dbReference type="Proteomes" id="UP001183420">
    <property type="component" value="Unassembled WGS sequence"/>
</dbReference>
<evidence type="ECO:0000313" key="3">
    <source>
        <dbReference type="Proteomes" id="UP001183420"/>
    </source>
</evidence>
<proteinExistence type="predicted"/>
<feature type="domain" description="DUF6879" evidence="1">
    <location>
        <begin position="22"/>
        <end position="189"/>
    </location>
</feature>
<dbReference type="EMBL" id="JAVREM010000042">
    <property type="protein sequence ID" value="MDT0321550.1"/>
    <property type="molecule type" value="Genomic_DNA"/>
</dbReference>
<dbReference type="Pfam" id="PF21806">
    <property type="entry name" value="DUF6879"/>
    <property type="match status" value="1"/>
</dbReference>
<evidence type="ECO:0000313" key="2">
    <source>
        <dbReference type="EMBL" id="MDT0321550.1"/>
    </source>
</evidence>
<name>A0ABU2LVD0_9ACTN</name>
<reference evidence="3" key="1">
    <citation type="submission" date="2023-07" db="EMBL/GenBank/DDBJ databases">
        <title>30 novel species of actinomycetes from the DSMZ collection.</title>
        <authorList>
            <person name="Nouioui I."/>
        </authorList>
    </citation>
    <scope>NUCLEOTIDE SEQUENCE [LARGE SCALE GENOMIC DNA]</scope>
    <source>
        <strain evidence="3">DSM 44918</strain>
    </source>
</reference>
<comment type="caution">
    <text evidence="2">The sequence shown here is derived from an EMBL/GenBank/DDBJ whole genome shotgun (WGS) entry which is preliminary data.</text>
</comment>
<sequence length="211" mass="24178">MFDSFPSGPVTRLDRQKYHADFYRIQSSGIRQLRKLERGQHFAERGFASWEAFQRGEWEEALSLIEERRHIYAQQIRENAERGIRQRRLRVVEFPVTPYVQWELHVLRVRVEVGDDIRAIDARDIASVERDRPVPEMVILGDTVLYEVIYDDQGNADGANRFTDRALIEEAAAGFDALFARGEALPDFVDRKIAPLPPPSVDVTAGRAPGS</sequence>
<dbReference type="InterPro" id="IPR049244">
    <property type="entry name" value="DUF6879"/>
</dbReference>